<dbReference type="EMBL" id="JXUW01000036">
    <property type="protein sequence ID" value="KJE75549.1"/>
    <property type="molecule type" value="Genomic_DNA"/>
</dbReference>
<accession>A0A0D8FRF1</accession>
<dbReference type="AlphaFoldDB" id="A0A0D8FRF1"/>
<sequence length="299" mass="29860">MRQHVWLKVMKASVGTIGLAGLIAFGGSVTASALSGASTPTVSGSAPAVGYHLADADGGVFNFGASGFYGSTYSDGLTGFTDSHPLSAPIVGIAEMASGKGYWMVGADGGVFNFGDAAFYGNTYSDGLTGLTGSHPLGSPVVGIAPTPDGKGYWLVTKAGHVYGFGDASFYGDTYSDGLTGLTGSHPLNAPIVGIQSTPDGKGYWMVGADGGVFNFGNAAFYVSTYSDGLSGLIGSHPLVSAVVGMVPTANGQGYWLVTKTGFICDFGSANFLGDSSSLGLTGLGGPTPLAAPIVGIAE</sequence>
<name>A0A0D8FRF1_9ACTN</name>
<evidence type="ECO:0000313" key="1">
    <source>
        <dbReference type="EMBL" id="KJE75549.1"/>
    </source>
</evidence>
<dbReference type="GeneID" id="78373691"/>
<organism evidence="1 2">
    <name type="scientific">Ferrimicrobium acidiphilum DSM 19497</name>
    <dbReference type="NCBI Taxonomy" id="1121877"/>
    <lineage>
        <taxon>Bacteria</taxon>
        <taxon>Bacillati</taxon>
        <taxon>Actinomycetota</taxon>
        <taxon>Acidimicrobiia</taxon>
        <taxon>Acidimicrobiales</taxon>
        <taxon>Acidimicrobiaceae</taxon>
        <taxon>Ferrimicrobium</taxon>
    </lineage>
</organism>
<protein>
    <submittedName>
        <fullName evidence="1">Uncharacterized protein</fullName>
    </submittedName>
</protein>
<evidence type="ECO:0000313" key="2">
    <source>
        <dbReference type="Proteomes" id="UP000032336"/>
    </source>
</evidence>
<dbReference type="RefSeq" id="WP_052566384.1">
    <property type="nucleotide sequence ID" value="NZ_JXUW01000036.1"/>
</dbReference>
<keyword evidence="2" id="KW-1185">Reference proteome</keyword>
<proteinExistence type="predicted"/>
<comment type="caution">
    <text evidence="1">The sequence shown here is derived from an EMBL/GenBank/DDBJ whole genome shotgun (WGS) entry which is preliminary data.</text>
</comment>
<gene>
    <name evidence="1" type="ORF">FEAC_26900</name>
</gene>
<dbReference type="Proteomes" id="UP000032336">
    <property type="component" value="Unassembled WGS sequence"/>
</dbReference>
<reference evidence="1 2" key="1">
    <citation type="submission" date="2015-01" db="EMBL/GenBank/DDBJ databases">
        <title>Draft genome of the acidophilic iron oxidizer Ferrimicrobium acidiphilum strain T23.</title>
        <authorList>
            <person name="Poehlein A."/>
            <person name="Eisen S."/>
            <person name="Schloemann M."/>
            <person name="Johnson B.D."/>
            <person name="Daniel R."/>
            <person name="Muehling M."/>
        </authorList>
    </citation>
    <scope>NUCLEOTIDE SEQUENCE [LARGE SCALE GENOMIC DNA]</scope>
    <source>
        <strain evidence="1 2">T23</strain>
    </source>
</reference>
<dbReference type="PATRIC" id="fig|1121877.4.peg.3017"/>